<feature type="domain" description="ApaG" evidence="3">
    <location>
        <begin position="2"/>
        <end position="126"/>
    </location>
</feature>
<dbReference type="SUPFAM" id="SSF110069">
    <property type="entry name" value="ApaG-like"/>
    <property type="match status" value="1"/>
</dbReference>
<evidence type="ECO:0000259" key="3">
    <source>
        <dbReference type="PROSITE" id="PS51087"/>
    </source>
</evidence>
<accession>L0DXZ8</accession>
<dbReference type="OrthoDB" id="9795226at2"/>
<evidence type="ECO:0000256" key="1">
    <source>
        <dbReference type="ARBA" id="ARBA00017693"/>
    </source>
</evidence>
<dbReference type="NCBIfam" id="NF003967">
    <property type="entry name" value="PRK05461.1"/>
    <property type="match status" value="1"/>
</dbReference>
<dbReference type="HOGENOM" id="CLU_128074_0_0_6"/>
<proteinExistence type="inferred from homology"/>
<dbReference type="InterPro" id="IPR007474">
    <property type="entry name" value="ApaG_domain"/>
</dbReference>
<name>L0DXZ8_THIND</name>
<dbReference type="eggNOG" id="COG2967">
    <property type="taxonomic scope" value="Bacteria"/>
</dbReference>
<dbReference type="Gene3D" id="2.60.40.1470">
    <property type="entry name" value="ApaG domain"/>
    <property type="match status" value="1"/>
</dbReference>
<dbReference type="STRING" id="1255043.TVNIR_2211"/>
<dbReference type="Pfam" id="PF04379">
    <property type="entry name" value="DUF525"/>
    <property type="match status" value="1"/>
</dbReference>
<reference evidence="4" key="1">
    <citation type="submission" date="2015-12" db="EMBL/GenBank/DDBJ databases">
        <authorList>
            <person name="Tikhonova T.V."/>
            <person name="Pavlov A.R."/>
            <person name="Beletsky A.V."/>
            <person name="Mardanov A.V."/>
            <person name="Sorokin D.Y."/>
            <person name="Ravin N.V."/>
            <person name="Popov V.O."/>
        </authorList>
    </citation>
    <scope>NUCLEOTIDE SEQUENCE</scope>
    <source>
        <strain evidence="4">DSM 14787</strain>
    </source>
</reference>
<dbReference type="PANTHER" id="PTHR47191">
    <property type="entry name" value="OS05G0170800 PROTEIN"/>
    <property type="match status" value="1"/>
</dbReference>
<dbReference type="KEGG" id="tni:TVNIR_2211"/>
<organism evidence="4 5">
    <name type="scientific">Thioalkalivibrio nitratireducens (strain DSM 14787 / UNIQEM 213 / ALEN2)</name>
    <dbReference type="NCBI Taxonomy" id="1255043"/>
    <lineage>
        <taxon>Bacteria</taxon>
        <taxon>Pseudomonadati</taxon>
        <taxon>Pseudomonadota</taxon>
        <taxon>Gammaproteobacteria</taxon>
        <taxon>Chromatiales</taxon>
        <taxon>Ectothiorhodospiraceae</taxon>
        <taxon>Thioalkalivibrio</taxon>
    </lineage>
</organism>
<dbReference type="EMBL" id="CP003989">
    <property type="protein sequence ID" value="AGA33867.1"/>
    <property type="molecule type" value="Genomic_DNA"/>
</dbReference>
<evidence type="ECO:0000313" key="4">
    <source>
        <dbReference type="EMBL" id="AGA33867.1"/>
    </source>
</evidence>
<dbReference type="PANTHER" id="PTHR47191:SF2">
    <property type="entry name" value="OS05G0170800 PROTEIN"/>
    <property type="match status" value="1"/>
</dbReference>
<dbReference type="AlphaFoldDB" id="L0DXZ8"/>
<dbReference type="InterPro" id="IPR023065">
    <property type="entry name" value="Uncharacterised_ApaG"/>
</dbReference>
<sequence length="126" mass="14201">MSPTEHRVEIEVATAYIEEQSDPEASRFVFAYHITIRNTGEAAVQLLNRHWIIRDARDQTQEVRGEGVVGKQPRIPPGEEFEYTSGTVLETPVGTMEGSYEMRDDSGFTFQAPIPPFTLSIPHSLH</sequence>
<dbReference type="RefSeq" id="WP_015258989.1">
    <property type="nucleotide sequence ID" value="NC_019902.2"/>
</dbReference>
<dbReference type="InterPro" id="IPR036767">
    <property type="entry name" value="ApaG_sf"/>
</dbReference>
<gene>
    <name evidence="4" type="primary">apaG [H]</name>
    <name evidence="2" type="synonym">apaG</name>
    <name evidence="4" type="ordered locus">TVNIR_2211</name>
</gene>
<evidence type="ECO:0000256" key="2">
    <source>
        <dbReference type="HAMAP-Rule" id="MF_00791"/>
    </source>
</evidence>
<protein>
    <recommendedName>
        <fullName evidence="1 2">Protein ApaG</fullName>
    </recommendedName>
</protein>
<dbReference type="PROSITE" id="PS51087">
    <property type="entry name" value="APAG"/>
    <property type="match status" value="1"/>
</dbReference>
<evidence type="ECO:0000313" key="5">
    <source>
        <dbReference type="Proteomes" id="UP000010809"/>
    </source>
</evidence>
<dbReference type="InterPro" id="IPR050718">
    <property type="entry name" value="ApaG-like"/>
</dbReference>
<dbReference type="Proteomes" id="UP000010809">
    <property type="component" value="Chromosome"/>
</dbReference>
<dbReference type="PATRIC" id="fig|1255043.3.peg.2230"/>
<keyword evidence="5" id="KW-1185">Reference proteome</keyword>
<dbReference type="HAMAP" id="MF_00791">
    <property type="entry name" value="ApaG"/>
    <property type="match status" value="1"/>
</dbReference>